<sequence>MRSEKLLCLLHLLRAVYGECPVQLHPTSLVVRYGDSASANCTMSEDHVGIGWEASEGSVEMVQDVQFVTWRVENLTDWCIEPKCFVNFMNGTEFEQCEKALQVTLYKTPDSVSISSVDHTGPMLEGRQYQLQCEVHKIAPVQNLTVKWYRGETEKVNGTTPLTRKDSGQYALTARNSLGSTNCTLSLIVEYAPEFTCDYSYEVTEEQSYTLGCTAEGYPVPEVTWMKQGKKVELPAHLSRKDAGLYTLIATNTYGTVNHTLEIKVLLSPATSPSVYVIATLAVLALLVVVTIPCIIHMRRRGV</sequence>
<evidence type="ECO:0000313" key="4">
    <source>
        <dbReference type="EMBL" id="KAG7457072.1"/>
    </source>
</evidence>
<dbReference type="PANTHER" id="PTHR13771">
    <property type="entry name" value="INTERCELLULAR ADHESION MOLECULE"/>
    <property type="match status" value="1"/>
</dbReference>
<dbReference type="InterPro" id="IPR003599">
    <property type="entry name" value="Ig_sub"/>
</dbReference>
<name>A0A9D3PE19_MEGAT</name>
<reference evidence="4" key="1">
    <citation type="submission" date="2021-01" db="EMBL/GenBank/DDBJ databases">
        <authorList>
            <person name="Zahm M."/>
            <person name="Roques C."/>
            <person name="Cabau C."/>
            <person name="Klopp C."/>
            <person name="Donnadieu C."/>
            <person name="Jouanno E."/>
            <person name="Lampietro C."/>
            <person name="Louis A."/>
            <person name="Herpin A."/>
            <person name="Echchiki A."/>
            <person name="Berthelot C."/>
            <person name="Parey E."/>
            <person name="Roest-Crollius H."/>
            <person name="Braasch I."/>
            <person name="Postlethwait J."/>
            <person name="Bobe J."/>
            <person name="Montfort J."/>
            <person name="Bouchez O."/>
            <person name="Begum T."/>
            <person name="Mejri S."/>
            <person name="Adams A."/>
            <person name="Chen W.-J."/>
            <person name="Guiguen Y."/>
        </authorList>
    </citation>
    <scope>NUCLEOTIDE SEQUENCE</scope>
    <source>
        <strain evidence="4">YG-15Mar2019-1</strain>
        <tissue evidence="4">Brain</tissue>
    </source>
</reference>
<dbReference type="PANTHER" id="PTHR13771:SF9">
    <property type="entry name" value="INTERCELLULAR ADHESION MOLECULE 5"/>
    <property type="match status" value="1"/>
</dbReference>
<dbReference type="GO" id="GO:0005178">
    <property type="term" value="F:integrin binding"/>
    <property type="evidence" value="ECO:0007669"/>
    <property type="project" value="InterPro"/>
</dbReference>
<proteinExistence type="predicted"/>
<feature type="domain" description="Ig-like" evidence="3">
    <location>
        <begin position="109"/>
        <end position="186"/>
    </location>
</feature>
<feature type="chain" id="PRO_5038974886" description="Ig-like domain-containing protein" evidence="2">
    <location>
        <begin position="19"/>
        <end position="303"/>
    </location>
</feature>
<gene>
    <name evidence="4" type="ORF">MATL_G00242600</name>
</gene>
<keyword evidence="1" id="KW-0812">Transmembrane</keyword>
<dbReference type="InterPro" id="IPR047012">
    <property type="entry name" value="ICAM_VCAM"/>
</dbReference>
<evidence type="ECO:0000256" key="2">
    <source>
        <dbReference type="SAM" id="SignalP"/>
    </source>
</evidence>
<comment type="caution">
    <text evidence="4">The sequence shown here is derived from an EMBL/GenBank/DDBJ whole genome shotgun (WGS) entry which is preliminary data.</text>
</comment>
<dbReference type="InterPro" id="IPR013783">
    <property type="entry name" value="Ig-like_fold"/>
</dbReference>
<dbReference type="SMART" id="SM00409">
    <property type="entry name" value="IG"/>
    <property type="match status" value="2"/>
</dbReference>
<evidence type="ECO:0000256" key="1">
    <source>
        <dbReference type="SAM" id="Phobius"/>
    </source>
</evidence>
<dbReference type="GO" id="GO:0007155">
    <property type="term" value="P:cell adhesion"/>
    <property type="evidence" value="ECO:0007669"/>
    <property type="project" value="InterPro"/>
</dbReference>
<feature type="signal peptide" evidence="2">
    <location>
        <begin position="1"/>
        <end position="18"/>
    </location>
</feature>
<dbReference type="PROSITE" id="PS50835">
    <property type="entry name" value="IG_LIKE"/>
    <property type="match status" value="2"/>
</dbReference>
<dbReference type="OrthoDB" id="5843397at2759"/>
<feature type="domain" description="Ig-like" evidence="3">
    <location>
        <begin position="193"/>
        <end position="264"/>
    </location>
</feature>
<keyword evidence="2" id="KW-0732">Signal</keyword>
<organism evidence="4 5">
    <name type="scientific">Megalops atlanticus</name>
    <name type="common">Tarpon</name>
    <name type="synonym">Clupea gigantea</name>
    <dbReference type="NCBI Taxonomy" id="7932"/>
    <lineage>
        <taxon>Eukaryota</taxon>
        <taxon>Metazoa</taxon>
        <taxon>Chordata</taxon>
        <taxon>Craniata</taxon>
        <taxon>Vertebrata</taxon>
        <taxon>Euteleostomi</taxon>
        <taxon>Actinopterygii</taxon>
        <taxon>Neopterygii</taxon>
        <taxon>Teleostei</taxon>
        <taxon>Elopiformes</taxon>
        <taxon>Megalopidae</taxon>
        <taxon>Megalops</taxon>
    </lineage>
</organism>
<dbReference type="EMBL" id="JAFDVH010000022">
    <property type="protein sequence ID" value="KAG7457072.1"/>
    <property type="molecule type" value="Genomic_DNA"/>
</dbReference>
<dbReference type="SUPFAM" id="SSF48726">
    <property type="entry name" value="Immunoglobulin"/>
    <property type="match status" value="3"/>
</dbReference>
<keyword evidence="1" id="KW-1133">Transmembrane helix</keyword>
<protein>
    <recommendedName>
        <fullName evidence="3">Ig-like domain-containing protein</fullName>
    </recommendedName>
</protein>
<dbReference type="InterPro" id="IPR036179">
    <property type="entry name" value="Ig-like_dom_sf"/>
</dbReference>
<dbReference type="InterPro" id="IPR007110">
    <property type="entry name" value="Ig-like_dom"/>
</dbReference>
<dbReference type="Gene3D" id="2.60.40.10">
    <property type="entry name" value="Immunoglobulins"/>
    <property type="match status" value="3"/>
</dbReference>
<dbReference type="Proteomes" id="UP001046870">
    <property type="component" value="Chromosome 22"/>
</dbReference>
<evidence type="ECO:0000259" key="3">
    <source>
        <dbReference type="PROSITE" id="PS50835"/>
    </source>
</evidence>
<dbReference type="Pfam" id="PF13927">
    <property type="entry name" value="Ig_3"/>
    <property type="match status" value="1"/>
</dbReference>
<keyword evidence="5" id="KW-1185">Reference proteome</keyword>
<dbReference type="AlphaFoldDB" id="A0A9D3PE19"/>
<keyword evidence="1" id="KW-0472">Membrane</keyword>
<evidence type="ECO:0000313" key="5">
    <source>
        <dbReference type="Proteomes" id="UP001046870"/>
    </source>
</evidence>
<feature type="transmembrane region" description="Helical" evidence="1">
    <location>
        <begin position="275"/>
        <end position="296"/>
    </location>
</feature>
<accession>A0A9D3PE19</accession>